<evidence type="ECO:0000313" key="2">
    <source>
        <dbReference type="EMBL" id="CAI3990389.1"/>
    </source>
</evidence>
<dbReference type="EMBL" id="CAMXCT030001469">
    <property type="protein sequence ID" value="CAL4777701.1"/>
    <property type="molecule type" value="Genomic_DNA"/>
</dbReference>
<accession>A0A9P1CEM8</accession>
<keyword evidence="4" id="KW-1185">Reference proteome</keyword>
<organism evidence="2">
    <name type="scientific">Cladocopium goreaui</name>
    <dbReference type="NCBI Taxonomy" id="2562237"/>
    <lineage>
        <taxon>Eukaryota</taxon>
        <taxon>Sar</taxon>
        <taxon>Alveolata</taxon>
        <taxon>Dinophyceae</taxon>
        <taxon>Suessiales</taxon>
        <taxon>Symbiodiniaceae</taxon>
        <taxon>Cladocopium</taxon>
    </lineage>
</organism>
<feature type="transmembrane region" description="Helical" evidence="1">
    <location>
        <begin position="74"/>
        <end position="95"/>
    </location>
</feature>
<reference evidence="3" key="2">
    <citation type="submission" date="2024-04" db="EMBL/GenBank/DDBJ databases">
        <authorList>
            <person name="Chen Y."/>
            <person name="Shah S."/>
            <person name="Dougan E. K."/>
            <person name="Thang M."/>
            <person name="Chan C."/>
        </authorList>
    </citation>
    <scope>NUCLEOTIDE SEQUENCE [LARGE SCALE GENOMIC DNA]</scope>
</reference>
<name>A0A9P1CEM8_9DINO</name>
<sequence length="569" mass="63443">MAGACYDVCFEADPAAVRRVVRYRVVLSWKGNPWLRSPRHKNSGNTEITYVGEGRGAYNKEVVTNNGGWRLRPMWYLCGCFLCFLPLFFITFWFWPRPVPSRDVPDKPLVDCYTGYYNGMWRETWDVDHAAWCCAEMGRGCPAHDEVPVPVPAPRPQFHYNCNAGFSNWYWGWSNHKKGWCCSHVRKGCPGTWHGSYHFHAHMVHGVGHAHGKIYDCVAGFSNWMQGWSDSKKDWCCKRENRGCVKFHCSGEASAWHSWGDRQREYCCDNFQKGCPRTTLSPMKCDATCTVGGETSKCSDRIHWVANNVFGAKSNKCALAYSKVQVDCDICRACTIEAAGCEVHAKGRDPFDCNAALSNFFRAWSPSKKHWCCTKQGKGCEGSQPPSVDAGAGMVWKHVKVNGYWTWQAVHGHGYVSAPYDCHAGLENRHIGWSVGKNLGTEYRWDMLGSPGAAPTSNWVAMPVTLVALVARHMASSMWCTMVVLTTTEVLSTTEVPTKRIMWSIMSSTTTTEAGLAVAPPAKLGPSVARDADSPFFAGAQASSAGIEALVYTSNERFSKNQGEQNPDF</sequence>
<evidence type="ECO:0000313" key="3">
    <source>
        <dbReference type="EMBL" id="CAL1143764.1"/>
    </source>
</evidence>
<dbReference type="EMBL" id="CAMXCT010001469">
    <property type="protein sequence ID" value="CAI3990389.1"/>
    <property type="molecule type" value="Genomic_DNA"/>
</dbReference>
<keyword evidence="1" id="KW-0472">Membrane</keyword>
<keyword evidence="1" id="KW-1133">Transmembrane helix</keyword>
<evidence type="ECO:0000313" key="4">
    <source>
        <dbReference type="Proteomes" id="UP001152797"/>
    </source>
</evidence>
<reference evidence="2" key="1">
    <citation type="submission" date="2022-10" db="EMBL/GenBank/DDBJ databases">
        <authorList>
            <person name="Chen Y."/>
            <person name="Dougan E. K."/>
            <person name="Chan C."/>
            <person name="Rhodes N."/>
            <person name="Thang M."/>
        </authorList>
    </citation>
    <scope>NUCLEOTIDE SEQUENCE</scope>
</reference>
<comment type="caution">
    <text evidence="2">The sequence shown here is derived from an EMBL/GenBank/DDBJ whole genome shotgun (WGS) entry which is preliminary data.</text>
</comment>
<dbReference type="AlphaFoldDB" id="A0A9P1CEM8"/>
<proteinExistence type="predicted"/>
<gene>
    <name evidence="2" type="ORF">C1SCF055_LOCUS17383</name>
</gene>
<keyword evidence="1" id="KW-0812">Transmembrane</keyword>
<dbReference type="EMBL" id="CAMXCT020001469">
    <property type="protein sequence ID" value="CAL1143764.1"/>
    <property type="molecule type" value="Genomic_DNA"/>
</dbReference>
<dbReference type="Proteomes" id="UP001152797">
    <property type="component" value="Unassembled WGS sequence"/>
</dbReference>
<protein>
    <submittedName>
        <fullName evidence="2">Uncharacterized protein</fullName>
    </submittedName>
</protein>
<evidence type="ECO:0000256" key="1">
    <source>
        <dbReference type="SAM" id="Phobius"/>
    </source>
</evidence>